<dbReference type="Proteomes" id="UP000199242">
    <property type="component" value="Unassembled WGS sequence"/>
</dbReference>
<dbReference type="GO" id="GO:0003677">
    <property type="term" value="F:DNA binding"/>
    <property type="evidence" value="ECO:0007669"/>
    <property type="project" value="UniProtKB-UniRule"/>
</dbReference>
<dbReference type="AlphaFoldDB" id="A0A1G9QKR7"/>
<dbReference type="PANTHER" id="PTHR43479">
    <property type="entry name" value="ACREF/ENVCD OPERON REPRESSOR-RELATED"/>
    <property type="match status" value="1"/>
</dbReference>
<accession>A0A4U8WJ33</accession>
<evidence type="ECO:0000313" key="4">
    <source>
        <dbReference type="EMBL" id="SDM11588.1"/>
    </source>
</evidence>
<dbReference type="InterPro" id="IPR050624">
    <property type="entry name" value="HTH-type_Tx_Regulator"/>
</dbReference>
<proteinExistence type="predicted"/>
<dbReference type="InterPro" id="IPR001647">
    <property type="entry name" value="HTH_TetR"/>
</dbReference>
<keyword evidence="6" id="KW-1185">Reference proteome</keyword>
<dbReference type="SUPFAM" id="SSF46689">
    <property type="entry name" value="Homeodomain-like"/>
    <property type="match status" value="1"/>
</dbReference>
<sequence>MLKKIVNLEPKLKTMPRKVVQGPIRDKEKTKQKLLNAVGKILKTKGYSGLMVSKIAAVAGFDKKLIYEYFGSTDKLIDEYIKSQDYWSRLDQKEMDVDFSDGGKEMSKMALINQFEGLKKNKELQKIIVWELSESRPALRKIFEKREEVGEEMFKNITDPHFGDQAEDFRAIAALLVGGIYHLNLYSAYNGTTFCGLDLKSEEGRSRIQKAITDIIDFAYQRK</sequence>
<dbReference type="EMBL" id="FNHD01000013">
    <property type="protein sequence ID" value="SDM11588.1"/>
    <property type="molecule type" value="Genomic_DNA"/>
</dbReference>
<dbReference type="PRINTS" id="PR00455">
    <property type="entry name" value="HTHTETR"/>
</dbReference>
<evidence type="ECO:0000313" key="7">
    <source>
        <dbReference type="Proteomes" id="UP000290013"/>
    </source>
</evidence>
<dbReference type="STRING" id="1141221.SAMN05216273_11388"/>
<reference evidence="5 7" key="2">
    <citation type="submission" date="2019-02" db="EMBL/GenBank/DDBJ databases">
        <authorList>
            <consortium name="Pathogen Informatics"/>
        </authorList>
    </citation>
    <scope>NUCLEOTIDE SEQUENCE [LARGE SCALE GENOMIC DNA]</scope>
    <source>
        <strain evidence="5 7">3012STDY6944375</strain>
    </source>
</reference>
<name>A0A1G9QKR7_9FLAO</name>
<dbReference type="KEGG" id="ctai:NCTC12078_00718"/>
<dbReference type="Pfam" id="PF00440">
    <property type="entry name" value="TetR_N"/>
    <property type="match status" value="1"/>
</dbReference>
<accession>A0A1G9QKR7</accession>
<keyword evidence="1 2" id="KW-0238">DNA-binding</keyword>
<dbReference type="Gene3D" id="1.10.357.10">
    <property type="entry name" value="Tetracycline Repressor, domain 2"/>
    <property type="match status" value="1"/>
</dbReference>
<organism evidence="5 7">
    <name type="scientific">Chryseobacterium taihuense</name>
    <dbReference type="NCBI Taxonomy" id="1141221"/>
    <lineage>
        <taxon>Bacteria</taxon>
        <taxon>Pseudomonadati</taxon>
        <taxon>Bacteroidota</taxon>
        <taxon>Flavobacteriia</taxon>
        <taxon>Flavobacteriales</taxon>
        <taxon>Weeksellaceae</taxon>
        <taxon>Chryseobacterium group</taxon>
        <taxon>Chryseobacterium</taxon>
    </lineage>
</organism>
<dbReference type="InterPro" id="IPR009057">
    <property type="entry name" value="Homeodomain-like_sf"/>
</dbReference>
<gene>
    <name evidence="5" type="ORF">NCTC12078_00718</name>
    <name evidence="4" type="ORF">SAMN05216273_11388</name>
</gene>
<evidence type="ECO:0000256" key="2">
    <source>
        <dbReference type="PROSITE-ProRule" id="PRU00335"/>
    </source>
</evidence>
<evidence type="ECO:0000313" key="6">
    <source>
        <dbReference type="Proteomes" id="UP000199242"/>
    </source>
</evidence>
<dbReference type="PROSITE" id="PS50977">
    <property type="entry name" value="HTH_TETR_2"/>
    <property type="match status" value="1"/>
</dbReference>
<evidence type="ECO:0000259" key="3">
    <source>
        <dbReference type="PROSITE" id="PS50977"/>
    </source>
</evidence>
<dbReference type="PANTHER" id="PTHR43479:SF11">
    <property type="entry name" value="ACREF_ENVCD OPERON REPRESSOR-RELATED"/>
    <property type="match status" value="1"/>
</dbReference>
<protein>
    <submittedName>
        <fullName evidence="5">Bacterial regulatory proteins, tetR family</fullName>
    </submittedName>
    <submittedName>
        <fullName evidence="4">Transcriptional regulator, TetR family</fullName>
    </submittedName>
</protein>
<dbReference type="EMBL" id="LR215974">
    <property type="protein sequence ID" value="VFB02738.1"/>
    <property type="molecule type" value="Genomic_DNA"/>
</dbReference>
<feature type="DNA-binding region" description="H-T-H motif" evidence="2">
    <location>
        <begin position="51"/>
        <end position="70"/>
    </location>
</feature>
<dbReference type="Proteomes" id="UP000290013">
    <property type="component" value="Chromosome"/>
</dbReference>
<evidence type="ECO:0000256" key="1">
    <source>
        <dbReference type="ARBA" id="ARBA00023125"/>
    </source>
</evidence>
<feature type="domain" description="HTH tetR-type" evidence="3">
    <location>
        <begin position="28"/>
        <end position="88"/>
    </location>
</feature>
<reference evidence="4 6" key="1">
    <citation type="submission" date="2016-10" db="EMBL/GenBank/DDBJ databases">
        <authorList>
            <person name="Varghese N."/>
            <person name="Submissions S."/>
        </authorList>
    </citation>
    <scope>NUCLEOTIDE SEQUENCE [LARGE SCALE GENOMIC DNA]</scope>
    <source>
        <strain evidence="4 6">CGMCC 1.10941</strain>
    </source>
</reference>
<evidence type="ECO:0000313" key="5">
    <source>
        <dbReference type="EMBL" id="VFB02738.1"/>
    </source>
</evidence>